<evidence type="ECO:0000313" key="10">
    <source>
        <dbReference type="Proteomes" id="UP000314983"/>
    </source>
</evidence>
<organism evidence="9 10">
    <name type="scientific">Electrophorus electricus</name>
    <name type="common">Electric eel</name>
    <name type="synonym">Gymnotus electricus</name>
    <dbReference type="NCBI Taxonomy" id="8005"/>
    <lineage>
        <taxon>Eukaryota</taxon>
        <taxon>Metazoa</taxon>
        <taxon>Chordata</taxon>
        <taxon>Craniata</taxon>
        <taxon>Vertebrata</taxon>
        <taxon>Euteleostomi</taxon>
        <taxon>Actinopterygii</taxon>
        <taxon>Neopterygii</taxon>
        <taxon>Teleostei</taxon>
        <taxon>Ostariophysi</taxon>
        <taxon>Gymnotiformes</taxon>
        <taxon>Gymnotoidei</taxon>
        <taxon>Gymnotidae</taxon>
        <taxon>Electrophorus</taxon>
    </lineage>
</organism>
<evidence type="ECO:0000256" key="1">
    <source>
        <dbReference type="ARBA" id="ARBA00000707"/>
    </source>
</evidence>
<keyword evidence="5" id="KW-0788">Thiol protease</keyword>
<feature type="domain" description="OTU" evidence="8">
    <location>
        <begin position="32"/>
        <end position="147"/>
    </location>
</feature>
<feature type="domain" description="Tudor" evidence="7">
    <location>
        <begin position="272"/>
        <end position="331"/>
    </location>
</feature>
<keyword evidence="4" id="KW-0833">Ubl conjugation pathway</keyword>
<dbReference type="GO" id="GO:0004843">
    <property type="term" value="F:cysteine-type deubiquitinase activity"/>
    <property type="evidence" value="ECO:0007669"/>
    <property type="project" value="UniProtKB-EC"/>
</dbReference>
<reference evidence="9 10" key="1">
    <citation type="submission" date="2020-05" db="EMBL/GenBank/DDBJ databases">
        <title>Electrophorus electricus (electric eel) genome, fEleEle1, primary haplotype.</title>
        <authorList>
            <person name="Myers G."/>
            <person name="Meyer A."/>
            <person name="Fedrigo O."/>
            <person name="Formenti G."/>
            <person name="Rhie A."/>
            <person name="Tracey A."/>
            <person name="Sims Y."/>
            <person name="Jarvis E.D."/>
        </authorList>
    </citation>
    <scope>NUCLEOTIDE SEQUENCE [LARGE SCALE GENOMIC DNA]</scope>
</reference>
<sequence>MQLGASHEGNMQANDDKGLEKLMDEYLRTCGFFRRKIAKDGSCLFRAVAEQVLHCQGLHMKVRAECVKYLRQERNLYESVCELAVLLTANSWVGQVEITALSVLYNRDFIIYQQPGEPPVNITENGYPDKVRLCFLNGNHYDSVYPLSYTTNAAFCQSILYELLYEKVFHVDQSVLAANMRSSKVRDAAEVEESRSSDDESVILCFQLDTDLHFVCQGRGRGHARGGGRGYLPTKVQHSLNPTYFRNVEYDVWLRSKKAQQRRDFCMAAGMHYTAGDKCQVCVNDSRYYSAYIQDVSPDDGPVTVFIEELGEKHIIPLWNLRTPSEESWCTVTDKAKRHTVSNEWETKGGRKPVRSVSIPHTPLATAGSAPGNRVQKQNSWPPQATAEARPLGRNASGRSVSWLLCTCARTHSVLM</sequence>
<dbReference type="Gene3D" id="3.90.70.80">
    <property type="match status" value="1"/>
</dbReference>
<dbReference type="PANTHER" id="PTHR12419">
    <property type="entry name" value="OTU DOMAIN CONTAINING PROTEIN"/>
    <property type="match status" value="1"/>
</dbReference>
<keyword evidence="3" id="KW-0645">Protease</keyword>
<dbReference type="GeneTree" id="ENSGT00940000159922"/>
<dbReference type="InterPro" id="IPR003323">
    <property type="entry name" value="OTU_dom"/>
</dbReference>
<evidence type="ECO:0000256" key="3">
    <source>
        <dbReference type="ARBA" id="ARBA00022670"/>
    </source>
</evidence>
<dbReference type="PROSITE" id="PS50802">
    <property type="entry name" value="OTU"/>
    <property type="match status" value="1"/>
</dbReference>
<evidence type="ECO:0000256" key="2">
    <source>
        <dbReference type="ARBA" id="ARBA00012759"/>
    </source>
</evidence>
<dbReference type="PANTHER" id="PTHR12419:SF9">
    <property type="entry name" value="OTU DOMAIN-CONTAINING PROTEIN 4"/>
    <property type="match status" value="1"/>
</dbReference>
<dbReference type="InterPro" id="IPR038765">
    <property type="entry name" value="Papain-like_cys_pep_sf"/>
</dbReference>
<dbReference type="GO" id="GO:2000660">
    <property type="term" value="P:negative regulation of interleukin-1-mediated signaling pathway"/>
    <property type="evidence" value="ECO:0007669"/>
    <property type="project" value="TreeGrafter"/>
</dbReference>
<reference evidence="9" key="3">
    <citation type="submission" date="2025-09" db="UniProtKB">
        <authorList>
            <consortium name="Ensembl"/>
        </authorList>
    </citation>
    <scope>IDENTIFICATION</scope>
</reference>
<evidence type="ECO:0000259" key="8">
    <source>
        <dbReference type="PROSITE" id="PS50802"/>
    </source>
</evidence>
<dbReference type="AlphaFoldDB" id="A0AAY5F4F6"/>
<evidence type="ECO:0000259" key="7">
    <source>
        <dbReference type="PROSITE" id="PS50304"/>
    </source>
</evidence>
<evidence type="ECO:0000313" key="9">
    <source>
        <dbReference type="Ensembl" id="ENSEEEP00000063907.1"/>
    </source>
</evidence>
<evidence type="ECO:0000256" key="5">
    <source>
        <dbReference type="ARBA" id="ARBA00022807"/>
    </source>
</evidence>
<dbReference type="GO" id="GO:0006508">
    <property type="term" value="P:proteolysis"/>
    <property type="evidence" value="ECO:0007669"/>
    <property type="project" value="UniProtKB-KW"/>
</dbReference>
<dbReference type="SUPFAM" id="SSF54001">
    <property type="entry name" value="Cysteine proteinases"/>
    <property type="match status" value="1"/>
</dbReference>
<dbReference type="InterPro" id="IPR050704">
    <property type="entry name" value="Peptidase_C85-like"/>
</dbReference>
<dbReference type="Ensembl" id="ENSEEET00000054255.1">
    <property type="protein sequence ID" value="ENSEEEP00000063907.1"/>
    <property type="gene ID" value="ENSEEEG00000001112.2"/>
</dbReference>
<keyword evidence="5" id="KW-0378">Hydrolase</keyword>
<dbReference type="GO" id="GO:0016579">
    <property type="term" value="P:protein deubiquitination"/>
    <property type="evidence" value="ECO:0007669"/>
    <property type="project" value="TreeGrafter"/>
</dbReference>
<keyword evidence="10" id="KW-1185">Reference proteome</keyword>
<dbReference type="GO" id="GO:0061578">
    <property type="term" value="F:K63-linked deubiquitinase activity"/>
    <property type="evidence" value="ECO:0007669"/>
    <property type="project" value="TreeGrafter"/>
</dbReference>
<dbReference type="Pfam" id="PF02338">
    <property type="entry name" value="OTU"/>
    <property type="match status" value="1"/>
</dbReference>
<reference evidence="9" key="2">
    <citation type="submission" date="2025-08" db="UniProtKB">
        <authorList>
            <consortium name="Ensembl"/>
        </authorList>
    </citation>
    <scope>IDENTIFICATION</scope>
</reference>
<dbReference type="EC" id="3.4.19.12" evidence="2"/>
<evidence type="ECO:0000256" key="4">
    <source>
        <dbReference type="ARBA" id="ARBA00022786"/>
    </source>
</evidence>
<dbReference type="PROSITE" id="PS50304">
    <property type="entry name" value="TUDOR"/>
    <property type="match status" value="1"/>
</dbReference>
<proteinExistence type="predicted"/>
<protein>
    <recommendedName>
        <fullName evidence="2">ubiquitinyl hydrolase 1</fullName>
        <ecNumber evidence="2">3.4.19.12</ecNumber>
    </recommendedName>
</protein>
<dbReference type="SUPFAM" id="SSF63748">
    <property type="entry name" value="Tudor/PWWP/MBT"/>
    <property type="match status" value="1"/>
</dbReference>
<evidence type="ECO:0000256" key="6">
    <source>
        <dbReference type="SAM" id="MobiDB-lite"/>
    </source>
</evidence>
<dbReference type="GO" id="GO:0034122">
    <property type="term" value="P:negative regulation of toll-like receptor signaling pathway"/>
    <property type="evidence" value="ECO:0007669"/>
    <property type="project" value="TreeGrafter"/>
</dbReference>
<dbReference type="InterPro" id="IPR002999">
    <property type="entry name" value="Tudor"/>
</dbReference>
<dbReference type="Proteomes" id="UP000314983">
    <property type="component" value="Chromosome 22"/>
</dbReference>
<dbReference type="GO" id="GO:1903093">
    <property type="term" value="P:regulation of protein K48-linked deubiquitination"/>
    <property type="evidence" value="ECO:0007669"/>
    <property type="project" value="TreeGrafter"/>
</dbReference>
<feature type="region of interest" description="Disordered" evidence="6">
    <location>
        <begin position="341"/>
        <end position="393"/>
    </location>
</feature>
<comment type="catalytic activity">
    <reaction evidence="1">
        <text>Thiol-dependent hydrolysis of ester, thioester, amide, peptide and isopeptide bonds formed by the C-terminal Gly of ubiquitin (a 76-residue protein attached to proteins as an intracellular targeting signal).</text>
        <dbReference type="EC" id="3.4.19.12"/>
    </reaction>
</comment>
<name>A0AAY5F4F6_ELEEL</name>
<accession>A0AAY5F4F6</accession>